<reference evidence="2" key="1">
    <citation type="submission" date="2021-04" db="EMBL/GenBank/DDBJ databases">
        <authorList>
            <person name="Tunstrom K."/>
        </authorList>
    </citation>
    <scope>NUCLEOTIDE SEQUENCE</scope>
</reference>
<accession>A0A8S3YCU7</accession>
<dbReference type="AlphaFoldDB" id="A0A8S3YCU7"/>
<sequence>MVNDIEKSTTPFAINLLDTIEMITAWARFTPDTIKKCFSPAGFGNFSNLNTTDDDSDDELNNLPMARLSSAEATVTDWETYVNNDDEVITTDNLTDNEIIESVLQTQEKEDKEEEGDCNLNEIIRRIRRVYFRSVNFKSKVQ</sequence>
<gene>
    <name evidence="2" type="ORF">PAPOLLO_LOCUS28254</name>
</gene>
<name>A0A8S3YCU7_PARAO</name>
<keyword evidence="3" id="KW-1185">Reference proteome</keyword>
<comment type="caution">
    <text evidence="2">The sequence shown here is derived from an EMBL/GenBank/DDBJ whole genome shotgun (WGS) entry which is preliminary data.</text>
</comment>
<dbReference type="EMBL" id="CAJQZP010001707">
    <property type="protein sequence ID" value="CAG5059913.1"/>
    <property type="molecule type" value="Genomic_DNA"/>
</dbReference>
<proteinExistence type="predicted"/>
<evidence type="ECO:0000256" key="1">
    <source>
        <dbReference type="SAM" id="MobiDB-lite"/>
    </source>
</evidence>
<dbReference type="OrthoDB" id="125347at2759"/>
<protein>
    <submittedName>
        <fullName evidence="2">(apollo) hypothetical protein</fullName>
    </submittedName>
</protein>
<evidence type="ECO:0000313" key="3">
    <source>
        <dbReference type="Proteomes" id="UP000691718"/>
    </source>
</evidence>
<evidence type="ECO:0000313" key="2">
    <source>
        <dbReference type="EMBL" id="CAG5059913.1"/>
    </source>
</evidence>
<feature type="region of interest" description="Disordered" evidence="1">
    <location>
        <begin position="43"/>
        <end position="62"/>
    </location>
</feature>
<dbReference type="Proteomes" id="UP000691718">
    <property type="component" value="Unassembled WGS sequence"/>
</dbReference>
<organism evidence="2 3">
    <name type="scientific">Parnassius apollo</name>
    <name type="common">Apollo butterfly</name>
    <name type="synonym">Papilio apollo</name>
    <dbReference type="NCBI Taxonomy" id="110799"/>
    <lineage>
        <taxon>Eukaryota</taxon>
        <taxon>Metazoa</taxon>
        <taxon>Ecdysozoa</taxon>
        <taxon>Arthropoda</taxon>
        <taxon>Hexapoda</taxon>
        <taxon>Insecta</taxon>
        <taxon>Pterygota</taxon>
        <taxon>Neoptera</taxon>
        <taxon>Endopterygota</taxon>
        <taxon>Lepidoptera</taxon>
        <taxon>Glossata</taxon>
        <taxon>Ditrysia</taxon>
        <taxon>Papilionoidea</taxon>
        <taxon>Papilionidae</taxon>
        <taxon>Parnassiinae</taxon>
        <taxon>Parnassini</taxon>
        <taxon>Parnassius</taxon>
        <taxon>Parnassius</taxon>
    </lineage>
</organism>